<keyword evidence="3" id="KW-1185">Reference proteome</keyword>
<dbReference type="AlphaFoldDB" id="A0A934QBX4"/>
<feature type="transmembrane region" description="Helical" evidence="1">
    <location>
        <begin position="48"/>
        <end position="65"/>
    </location>
</feature>
<keyword evidence="1" id="KW-1133">Transmembrane helix</keyword>
<keyword evidence="1" id="KW-0812">Transmembrane</keyword>
<organism evidence="2 3">
    <name type="scientific">Leucobacter edaphi</name>
    <dbReference type="NCBI Taxonomy" id="2796472"/>
    <lineage>
        <taxon>Bacteria</taxon>
        <taxon>Bacillati</taxon>
        <taxon>Actinomycetota</taxon>
        <taxon>Actinomycetes</taxon>
        <taxon>Micrococcales</taxon>
        <taxon>Microbacteriaceae</taxon>
        <taxon>Leucobacter</taxon>
    </lineage>
</organism>
<proteinExistence type="predicted"/>
<dbReference type="EMBL" id="JAEHOI010000002">
    <property type="protein sequence ID" value="MBK0420916.1"/>
    <property type="molecule type" value="Genomic_DNA"/>
</dbReference>
<evidence type="ECO:0000256" key="1">
    <source>
        <dbReference type="SAM" id="Phobius"/>
    </source>
</evidence>
<feature type="transmembrane region" description="Helical" evidence="1">
    <location>
        <begin position="158"/>
        <end position="175"/>
    </location>
</feature>
<gene>
    <name evidence="2" type="ORF">JD292_02320</name>
</gene>
<feature type="transmembrane region" description="Helical" evidence="1">
    <location>
        <begin position="72"/>
        <end position="90"/>
    </location>
</feature>
<dbReference type="Proteomes" id="UP000618733">
    <property type="component" value="Unassembled WGS sequence"/>
</dbReference>
<name>A0A934QBX4_9MICO</name>
<sequence length="209" mass="20792">MAYTGRVKSPGSAGVTRGVRAARGTAGAAIATILAAASHSLAGGDSSWFAVVATAVLALPLCTLLAGKVGSLWRLGVAVVAAQFPFHWALSGLGTPGSGSGPVVSPHAAHLAAIQEFVPGVPVASLDAGMWLAHGIAAALTIALLHAGERAFLGLARLIFRALAVALPAAIAPAAPDAARRAFFSPARIVERLLSASAITHRGPPVSPA</sequence>
<reference evidence="2" key="1">
    <citation type="submission" date="2020-12" db="EMBL/GenBank/DDBJ databases">
        <title>Leucobacter sp. CAS2, isolated from Chromium sludge.</title>
        <authorList>
            <person name="Xu Z."/>
        </authorList>
    </citation>
    <scope>NUCLEOTIDE SEQUENCE</scope>
    <source>
        <strain evidence="2">CSA2</strain>
    </source>
</reference>
<feature type="transmembrane region" description="Helical" evidence="1">
    <location>
        <begin position="128"/>
        <end position="146"/>
    </location>
</feature>
<evidence type="ECO:0000313" key="3">
    <source>
        <dbReference type="Proteomes" id="UP000618733"/>
    </source>
</evidence>
<evidence type="ECO:0000313" key="2">
    <source>
        <dbReference type="EMBL" id="MBK0420916.1"/>
    </source>
</evidence>
<comment type="caution">
    <text evidence="2">The sequence shown here is derived from an EMBL/GenBank/DDBJ whole genome shotgun (WGS) entry which is preliminary data.</text>
</comment>
<accession>A0A934QBX4</accession>
<keyword evidence="1" id="KW-0472">Membrane</keyword>
<feature type="transmembrane region" description="Helical" evidence="1">
    <location>
        <begin position="21"/>
        <end position="42"/>
    </location>
</feature>
<protein>
    <submittedName>
        <fullName evidence="2">Uncharacterized protein</fullName>
    </submittedName>
</protein>